<dbReference type="InterPro" id="IPR036551">
    <property type="entry name" value="Flavin_trans-like"/>
</dbReference>
<feature type="binding site" evidence="5">
    <location>
        <begin position="28"/>
        <end position="30"/>
    </location>
    <ligand>
        <name>FMN</name>
        <dbReference type="ChEBI" id="CHEBI:58210"/>
    </ligand>
</feature>
<feature type="binding site" evidence="5">
    <location>
        <position position="190"/>
    </location>
    <ligand>
        <name>dimethylallyl phosphate</name>
        <dbReference type="ChEBI" id="CHEBI:88052"/>
    </ligand>
</feature>
<dbReference type="NCBIfam" id="TIGR00421">
    <property type="entry name" value="ubiX_pad"/>
    <property type="match status" value="1"/>
</dbReference>
<sequence length="220" mass="24029">MGERLAEESRTTERSKEKRRNVVVGISGASGVIYGIRTVKTLNNLGYDQEIIISNGAIKVAEKECGLDLVSTISKFVDGKIYREEEIDAPPSSSSHVVKSLGMVVVPCSIKTLAEISNGLSSNLISRTALNFLRIKGKLVLVLRETPLGAVELRNALRVTNAGAIVLPASPGFYHNPKTFDDLVNFIVGKILDMLGIENNLYKHWDTSSKTDQRPCDQVS</sequence>
<dbReference type="GeneID" id="14551369"/>
<evidence type="ECO:0000313" key="10">
    <source>
        <dbReference type="Proteomes" id="UP000065473"/>
    </source>
</evidence>
<protein>
    <recommendedName>
        <fullName evidence="5">Flavin prenyltransferase UbiX</fullName>
        <ecNumber evidence="5">2.5.1.129</ecNumber>
    </recommendedName>
</protein>
<dbReference type="OrthoDB" id="9540at2157"/>
<dbReference type="OMA" id="GATHIQD"/>
<dbReference type="Proteomes" id="UP000060043">
    <property type="component" value="Chromosome"/>
</dbReference>
<keyword evidence="4 5" id="KW-0808">Transferase</keyword>
<dbReference type="GO" id="GO:0106141">
    <property type="term" value="F:flavin prenyltransferase activity"/>
    <property type="evidence" value="ECO:0007669"/>
    <property type="project" value="UniProtKB-EC"/>
</dbReference>
<feature type="binding site" evidence="5">
    <location>
        <position position="144"/>
    </location>
    <ligand>
        <name>FMN</name>
        <dbReference type="ChEBI" id="CHEBI:58210"/>
    </ligand>
</feature>
<comment type="caution">
    <text evidence="5">Lacks conserved residue(s) required for the propagation of feature annotation.</text>
</comment>
<accession>A0A0U2WZN2</accession>
<evidence type="ECO:0000313" key="7">
    <source>
        <dbReference type="EMBL" id="ALU28880.1"/>
    </source>
</evidence>
<dbReference type="EMBL" id="CP013695">
    <property type="protein sequence ID" value="ALU31602.1"/>
    <property type="molecule type" value="Genomic_DNA"/>
</dbReference>
<keyword evidence="3 5" id="KW-0288">FMN</keyword>
<evidence type="ECO:0000256" key="2">
    <source>
        <dbReference type="ARBA" id="ARBA00022630"/>
    </source>
</evidence>
<dbReference type="Proteomes" id="UP000065473">
    <property type="component" value="Chromosome"/>
</dbReference>
<dbReference type="GO" id="GO:0016831">
    <property type="term" value="F:carboxy-lyase activity"/>
    <property type="evidence" value="ECO:0007669"/>
    <property type="project" value="TreeGrafter"/>
</dbReference>
<name>A0A0U2WZN2_9CREN</name>
<evidence type="ECO:0000313" key="8">
    <source>
        <dbReference type="EMBL" id="ALU31602.1"/>
    </source>
</evidence>
<gene>
    <name evidence="5" type="primary">ubiX</name>
    <name evidence="7" type="ORF">ATY89_02140</name>
    <name evidence="8" type="ORF">ATZ20_05175</name>
</gene>
<dbReference type="HAMAP" id="MF_01984">
    <property type="entry name" value="ubiX_pad"/>
    <property type="match status" value="1"/>
</dbReference>
<dbReference type="PANTHER" id="PTHR43374:SF1">
    <property type="entry name" value="FLAVIN PRENYLTRANSFERASE PAD1, MITOCHONDRIAL"/>
    <property type="match status" value="1"/>
</dbReference>
<feature type="binding site" evidence="5">
    <location>
        <position position="174"/>
    </location>
    <ligand>
        <name>dimethylallyl phosphate</name>
        <dbReference type="ChEBI" id="CHEBI:88052"/>
    </ligand>
</feature>
<dbReference type="RefSeq" id="WP_011277725.1">
    <property type="nucleotide sequence ID" value="NZ_BHWZ01000001.1"/>
</dbReference>
<reference evidence="9 10" key="1">
    <citation type="submission" date="2015-12" db="EMBL/GenBank/DDBJ databases">
        <title>A stable core within a dynamic pangenome in Sulfolobus acidocaldarius.</title>
        <authorList>
            <person name="Anderson R."/>
            <person name="Kouris A."/>
            <person name="Seward C."/>
            <person name="Campbell K."/>
            <person name="Whitaker R."/>
        </authorList>
    </citation>
    <scope>NUCLEOTIDE SEQUENCE [LARGE SCALE GENOMIC DNA]</scope>
    <source>
        <strain evidence="7 10">GG12-C01-09</strain>
        <strain evidence="8 9">NG05B_CO5_07</strain>
    </source>
</reference>
<dbReference type="STRING" id="1435377.SUSAZ_03890"/>
<evidence type="ECO:0000256" key="1">
    <source>
        <dbReference type="ARBA" id="ARBA00022602"/>
    </source>
</evidence>
<evidence type="ECO:0000256" key="3">
    <source>
        <dbReference type="ARBA" id="ARBA00022643"/>
    </source>
</evidence>
<keyword evidence="2 5" id="KW-0285">Flavoprotein</keyword>
<comment type="catalytic activity">
    <reaction evidence="5">
        <text>dimethylallyl phosphate + FMNH2 = prenylated FMNH2 + phosphate</text>
        <dbReference type="Rhea" id="RHEA:37743"/>
        <dbReference type="ChEBI" id="CHEBI:43474"/>
        <dbReference type="ChEBI" id="CHEBI:57618"/>
        <dbReference type="ChEBI" id="CHEBI:87467"/>
        <dbReference type="ChEBI" id="CHEBI:88052"/>
        <dbReference type="EC" id="2.5.1.129"/>
    </reaction>
</comment>
<dbReference type="EMBL" id="CP013694">
    <property type="protein sequence ID" value="ALU28880.1"/>
    <property type="molecule type" value="Genomic_DNA"/>
</dbReference>
<keyword evidence="1 5" id="KW-0637">Prenyltransferase</keyword>
<dbReference type="InterPro" id="IPR003382">
    <property type="entry name" value="Flavoprotein"/>
</dbReference>
<dbReference type="InterPro" id="IPR004507">
    <property type="entry name" value="UbiX-like"/>
</dbReference>
<dbReference type="Gene3D" id="3.40.50.1950">
    <property type="entry name" value="Flavin prenyltransferase-like"/>
    <property type="match status" value="1"/>
</dbReference>
<feature type="domain" description="Flavoprotein" evidence="6">
    <location>
        <begin position="21"/>
        <end position="195"/>
    </location>
</feature>
<dbReference type="AlphaFoldDB" id="A0A0U2WZN2"/>
<dbReference type="Pfam" id="PF02441">
    <property type="entry name" value="Flavoprotein"/>
    <property type="match status" value="1"/>
</dbReference>
<evidence type="ECO:0000313" key="9">
    <source>
        <dbReference type="Proteomes" id="UP000060043"/>
    </source>
</evidence>
<organism evidence="8 9">
    <name type="scientific">Sulfolobus acidocaldarius</name>
    <dbReference type="NCBI Taxonomy" id="2285"/>
    <lineage>
        <taxon>Archaea</taxon>
        <taxon>Thermoproteota</taxon>
        <taxon>Thermoprotei</taxon>
        <taxon>Sulfolobales</taxon>
        <taxon>Sulfolobaceae</taxon>
        <taxon>Sulfolobus</taxon>
    </lineage>
</organism>
<dbReference type="PaxDb" id="1435377-SUSAZ_03890"/>
<proteinExistence type="inferred from homology"/>
<dbReference type="EC" id="2.5.1.129" evidence="5"/>
<feature type="binding site" evidence="5">
    <location>
        <position position="54"/>
    </location>
    <ligand>
        <name>FMN</name>
        <dbReference type="ChEBI" id="CHEBI:58210"/>
    </ligand>
</feature>
<feature type="binding site" evidence="5">
    <location>
        <begin position="109"/>
        <end position="112"/>
    </location>
    <ligand>
        <name>FMN</name>
        <dbReference type="ChEBI" id="CHEBI:58210"/>
    </ligand>
</feature>
<comment type="similarity">
    <text evidence="5">Belongs to the UbiX/PAD1 family.</text>
</comment>
<dbReference type="SUPFAM" id="SSF52507">
    <property type="entry name" value="Homo-oligomeric flavin-containing Cys decarboxylases, HFCD"/>
    <property type="match status" value="1"/>
</dbReference>
<dbReference type="PANTHER" id="PTHR43374">
    <property type="entry name" value="FLAVIN PRENYLTRANSFERASE"/>
    <property type="match status" value="1"/>
</dbReference>
<evidence type="ECO:0000259" key="6">
    <source>
        <dbReference type="Pfam" id="PF02441"/>
    </source>
</evidence>
<evidence type="ECO:0000256" key="5">
    <source>
        <dbReference type="HAMAP-Rule" id="MF_01984"/>
    </source>
</evidence>
<evidence type="ECO:0000256" key="4">
    <source>
        <dbReference type="ARBA" id="ARBA00022679"/>
    </source>
</evidence>
<comment type="function">
    <text evidence="5">Flavin prenyltransferase that catalyzes the synthesis of the prenylated FMN cofactor (prenyl-FMN) for 4-hydroxy-3-polyprenylbenzoic acid decarboxylase UbiD. The prenyltransferase is metal-independent and links a dimethylallyl moiety from dimethylallyl monophosphate (DMAP) to the flavin N5 and C6 atoms of FMN.</text>
</comment>